<gene>
    <name evidence="2" type="ORF">ACFP50_19715</name>
</gene>
<evidence type="ECO:0008006" key="4">
    <source>
        <dbReference type="Google" id="ProtNLM"/>
    </source>
</evidence>
<comment type="caution">
    <text evidence="2">The sequence shown here is derived from an EMBL/GenBank/DDBJ whole genome shotgun (WGS) entry which is preliminary data.</text>
</comment>
<keyword evidence="1" id="KW-0732">Signal</keyword>
<evidence type="ECO:0000313" key="2">
    <source>
        <dbReference type="EMBL" id="MFC6057602.1"/>
    </source>
</evidence>
<proteinExistence type="predicted"/>
<dbReference type="RefSeq" id="WP_386399479.1">
    <property type="nucleotide sequence ID" value="NZ_JBHSPT010000045.1"/>
</dbReference>
<evidence type="ECO:0000313" key="3">
    <source>
        <dbReference type="Proteomes" id="UP001596242"/>
    </source>
</evidence>
<feature type="chain" id="PRO_5045771471" description="Peptidase inhibitor family I36 protein" evidence="1">
    <location>
        <begin position="26"/>
        <end position="177"/>
    </location>
</feature>
<sequence length="177" mass="19057">MRNRTVLAGVAAAVVLVAAAAPAEASVHKSKPASWRCDFDDQCTKNTRSGPGAAAVRYWFLGDFSDTLIRAGNAGFGFKHIQAGGSTKNKANHPTDAAAVKLWDKALNNNARGSKGEKYKGGWVHTYKYKGGSQARTMCVATDDQSYTYDHKNYGRKGIITAYWVPGHVGWKGCTKG</sequence>
<dbReference type="EMBL" id="JBHSPT010000045">
    <property type="protein sequence ID" value="MFC6057602.1"/>
    <property type="molecule type" value="Genomic_DNA"/>
</dbReference>
<evidence type="ECO:0000256" key="1">
    <source>
        <dbReference type="SAM" id="SignalP"/>
    </source>
</evidence>
<protein>
    <recommendedName>
        <fullName evidence="4">Peptidase inhibitor family I36 protein</fullName>
    </recommendedName>
</protein>
<dbReference type="Proteomes" id="UP001596242">
    <property type="component" value="Unassembled WGS sequence"/>
</dbReference>
<reference evidence="3" key="1">
    <citation type="journal article" date="2019" name="Int. J. Syst. Evol. Microbiol.">
        <title>The Global Catalogue of Microorganisms (GCM) 10K type strain sequencing project: providing services to taxonomists for standard genome sequencing and annotation.</title>
        <authorList>
            <consortium name="The Broad Institute Genomics Platform"/>
            <consortium name="The Broad Institute Genome Sequencing Center for Infectious Disease"/>
            <person name="Wu L."/>
            <person name="Ma J."/>
        </authorList>
    </citation>
    <scope>NUCLEOTIDE SEQUENCE [LARGE SCALE GENOMIC DNA]</scope>
    <source>
        <strain evidence="3">JCM 12763</strain>
    </source>
</reference>
<organism evidence="2 3">
    <name type="scientific">Streptomyces pratens</name>
    <dbReference type="NCBI Taxonomy" id="887456"/>
    <lineage>
        <taxon>Bacteria</taxon>
        <taxon>Bacillati</taxon>
        <taxon>Actinomycetota</taxon>
        <taxon>Actinomycetes</taxon>
        <taxon>Kitasatosporales</taxon>
        <taxon>Streptomycetaceae</taxon>
        <taxon>Streptomyces</taxon>
    </lineage>
</organism>
<name>A0ABW1M2X6_9ACTN</name>
<feature type="signal peptide" evidence="1">
    <location>
        <begin position="1"/>
        <end position="25"/>
    </location>
</feature>
<keyword evidence="3" id="KW-1185">Reference proteome</keyword>
<accession>A0ABW1M2X6</accession>